<keyword evidence="4 8" id="KW-0812">Transmembrane</keyword>
<protein>
    <submittedName>
        <fullName evidence="9">Exosortase N</fullName>
        <ecNumber evidence="9">3.4.22.-</ecNumber>
    </submittedName>
</protein>
<keyword evidence="6 8" id="KW-1133">Transmembrane helix</keyword>
<reference evidence="9 10" key="1">
    <citation type="submission" date="2019-04" db="EMBL/GenBank/DDBJ databases">
        <title>Pedobacter sp. RP-3-15 sp. nov., isolated from Arctic soil.</title>
        <authorList>
            <person name="Dahal R.H."/>
            <person name="Kim D.-U."/>
        </authorList>
    </citation>
    <scope>NUCLEOTIDE SEQUENCE [LARGE SCALE GENOMIC DNA]</scope>
    <source>
        <strain evidence="9 10">RP-3-15</strain>
    </source>
</reference>
<dbReference type="NCBIfam" id="TIGR04178">
    <property type="entry name" value="exo_archaeo"/>
    <property type="match status" value="1"/>
</dbReference>
<feature type="transmembrane region" description="Helical" evidence="8">
    <location>
        <begin position="184"/>
        <end position="202"/>
    </location>
</feature>
<name>A0A4U1CPG5_9SPHI</name>
<evidence type="ECO:0000256" key="2">
    <source>
        <dbReference type="ARBA" id="ARBA00022475"/>
    </source>
</evidence>
<keyword evidence="5 9" id="KW-0378">Hydrolase</keyword>
<evidence type="ECO:0000256" key="5">
    <source>
        <dbReference type="ARBA" id="ARBA00022801"/>
    </source>
</evidence>
<dbReference type="GO" id="GO:0008233">
    <property type="term" value="F:peptidase activity"/>
    <property type="evidence" value="ECO:0007669"/>
    <property type="project" value="UniProtKB-KW"/>
</dbReference>
<dbReference type="Proteomes" id="UP000307244">
    <property type="component" value="Unassembled WGS sequence"/>
</dbReference>
<evidence type="ECO:0000256" key="1">
    <source>
        <dbReference type="ARBA" id="ARBA00004651"/>
    </source>
</evidence>
<keyword evidence="10" id="KW-1185">Reference proteome</keyword>
<dbReference type="EMBL" id="SWBQ01000002">
    <property type="protein sequence ID" value="TKC07314.1"/>
    <property type="molecule type" value="Genomic_DNA"/>
</dbReference>
<dbReference type="OrthoDB" id="783041at2"/>
<feature type="transmembrane region" description="Helical" evidence="8">
    <location>
        <begin position="295"/>
        <end position="315"/>
    </location>
</feature>
<feature type="transmembrane region" description="Helical" evidence="8">
    <location>
        <begin position="252"/>
        <end position="274"/>
    </location>
</feature>
<evidence type="ECO:0000256" key="3">
    <source>
        <dbReference type="ARBA" id="ARBA00022670"/>
    </source>
</evidence>
<proteinExistence type="predicted"/>
<keyword evidence="2" id="KW-1003">Cell membrane</keyword>
<evidence type="ECO:0000256" key="7">
    <source>
        <dbReference type="ARBA" id="ARBA00023136"/>
    </source>
</evidence>
<comment type="caution">
    <text evidence="9">The sequence shown here is derived from an EMBL/GenBank/DDBJ whole genome shotgun (WGS) entry which is preliminary data.</text>
</comment>
<dbReference type="EC" id="3.4.22.-" evidence="9"/>
<keyword evidence="7 8" id="KW-0472">Membrane</keyword>
<dbReference type="InterPro" id="IPR031006">
    <property type="entry name" value="Exosort_XrtN"/>
</dbReference>
<organism evidence="9 10">
    <name type="scientific">Pedobacter frigoris</name>
    <dbReference type="NCBI Taxonomy" id="2571272"/>
    <lineage>
        <taxon>Bacteria</taxon>
        <taxon>Pseudomonadati</taxon>
        <taxon>Bacteroidota</taxon>
        <taxon>Sphingobacteriia</taxon>
        <taxon>Sphingobacteriales</taxon>
        <taxon>Sphingobacteriaceae</taxon>
        <taxon>Pedobacter</taxon>
    </lineage>
</organism>
<feature type="transmembrane region" description="Helical" evidence="8">
    <location>
        <begin position="214"/>
        <end position="240"/>
    </location>
</feature>
<accession>A0A4U1CPG5</accession>
<dbReference type="InterPro" id="IPR019127">
    <property type="entry name" value="Exosortase"/>
</dbReference>
<evidence type="ECO:0000313" key="9">
    <source>
        <dbReference type="EMBL" id="TKC07314.1"/>
    </source>
</evidence>
<evidence type="ECO:0000256" key="6">
    <source>
        <dbReference type="ARBA" id="ARBA00022989"/>
    </source>
</evidence>
<gene>
    <name evidence="9" type="primary">xrtN</name>
    <name evidence="9" type="ORF">FA047_08645</name>
</gene>
<keyword evidence="3" id="KW-0645">Protease</keyword>
<feature type="transmembrane region" description="Helical" evidence="8">
    <location>
        <begin position="118"/>
        <end position="137"/>
    </location>
</feature>
<evidence type="ECO:0000256" key="4">
    <source>
        <dbReference type="ARBA" id="ARBA00022692"/>
    </source>
</evidence>
<feature type="transmembrane region" description="Helical" evidence="8">
    <location>
        <begin position="81"/>
        <end position="111"/>
    </location>
</feature>
<dbReference type="GO" id="GO:0006508">
    <property type="term" value="P:proteolysis"/>
    <property type="evidence" value="ECO:0007669"/>
    <property type="project" value="UniProtKB-KW"/>
</dbReference>
<feature type="transmembrane region" description="Helical" evidence="8">
    <location>
        <begin position="30"/>
        <end position="48"/>
    </location>
</feature>
<evidence type="ECO:0000256" key="8">
    <source>
        <dbReference type="SAM" id="Phobius"/>
    </source>
</evidence>
<dbReference type="Pfam" id="PF09721">
    <property type="entry name" value="Exosortase_EpsH"/>
    <property type="match status" value="1"/>
</dbReference>
<sequence>MVAYPDCIRSNSLFRIQIILFQQSQISMKITWLIICLSYVVIAIRLFNGYIQWDISLYIGLAIVPFVFSIEKGILSTRFLIPTLICAVFALFIPTRSTLFFTLVFTMLLLFESFKGRINMAFFFVLILISPIFKFFSDTLGFPLRLWLSTVVAESMAFAGMHARANGNMISIDNYDFYIDQACAGLNMLNVSMLLCLFIISYHQKKTNTQLHFLQLMALLLITFSFNVLSNFFRIMAIVIFKIMPGTAMHEIIGVVCMMIYVILPLIWFIRIFVQRLGKLKPVYDKESHYRGINPILKFQYLQLLLFAVVTYLSITTNNVNQFSHNNSNRINLSGYKKTCLANKVLKFENKEALIYIKPTPFYAPEHNPMICWRGSGYEFQFIKKDHIKGIEIYTGILAKGKDRIYASWWFDNGKIKTVSQFSWRWNGVKSNNFYLVNVNASRPEDLKRITATLLPSPFAGNL</sequence>
<dbReference type="GO" id="GO:0005886">
    <property type="term" value="C:plasma membrane"/>
    <property type="evidence" value="ECO:0007669"/>
    <property type="project" value="UniProtKB-SubCell"/>
</dbReference>
<evidence type="ECO:0000313" key="10">
    <source>
        <dbReference type="Proteomes" id="UP000307244"/>
    </source>
</evidence>
<feature type="transmembrane region" description="Helical" evidence="8">
    <location>
        <begin position="55"/>
        <end position="75"/>
    </location>
</feature>
<comment type="subcellular location">
    <subcellularLocation>
        <location evidence="1">Cell membrane</location>
        <topology evidence="1">Multi-pass membrane protein</topology>
    </subcellularLocation>
</comment>
<dbReference type="AlphaFoldDB" id="A0A4U1CPG5"/>
<dbReference type="NCBIfam" id="TIGR04476">
    <property type="entry name" value="exosort_XrtN"/>
    <property type="match status" value="1"/>
</dbReference>
<dbReference type="InterPro" id="IPR026392">
    <property type="entry name" value="Exo/Archaeosortase_dom"/>
</dbReference>